<keyword evidence="4 9" id="KW-0812">Transmembrane</keyword>
<name>A0A1H3GPF4_9BACI</name>
<reference evidence="13" key="1">
    <citation type="submission" date="2016-10" db="EMBL/GenBank/DDBJ databases">
        <authorList>
            <person name="Varghese N."/>
            <person name="Submissions S."/>
        </authorList>
    </citation>
    <scope>NUCLEOTIDE SEQUENCE [LARGE SCALE GENOMIC DNA]</scope>
    <source>
        <strain evidence="13">SP</strain>
    </source>
</reference>
<feature type="transmembrane region" description="Helical" evidence="9">
    <location>
        <begin position="51"/>
        <end position="76"/>
    </location>
</feature>
<dbReference type="Pfam" id="PF00664">
    <property type="entry name" value="ABC_membrane"/>
    <property type="match status" value="1"/>
</dbReference>
<dbReference type="OrthoDB" id="9770415at2"/>
<evidence type="ECO:0000256" key="4">
    <source>
        <dbReference type="ARBA" id="ARBA00022692"/>
    </source>
</evidence>
<evidence type="ECO:0000259" key="10">
    <source>
        <dbReference type="PROSITE" id="PS50893"/>
    </source>
</evidence>
<feature type="transmembrane region" description="Helical" evidence="9">
    <location>
        <begin position="157"/>
        <end position="174"/>
    </location>
</feature>
<dbReference type="PROSITE" id="PS50893">
    <property type="entry name" value="ABC_TRANSPORTER_2"/>
    <property type="match status" value="1"/>
</dbReference>
<dbReference type="FunFam" id="3.40.50.300:FF:000221">
    <property type="entry name" value="Multidrug ABC transporter ATP-binding protein"/>
    <property type="match status" value="1"/>
</dbReference>
<dbReference type="STRING" id="1503961.SAMN05421736_101234"/>
<dbReference type="PROSITE" id="PS50929">
    <property type="entry name" value="ABC_TM1F"/>
    <property type="match status" value="1"/>
</dbReference>
<evidence type="ECO:0000259" key="11">
    <source>
        <dbReference type="PROSITE" id="PS50929"/>
    </source>
</evidence>
<dbReference type="InterPro" id="IPR003439">
    <property type="entry name" value="ABC_transporter-like_ATP-bd"/>
</dbReference>
<organism evidence="12 13">
    <name type="scientific">Evansella caseinilytica</name>
    <dbReference type="NCBI Taxonomy" id="1503961"/>
    <lineage>
        <taxon>Bacteria</taxon>
        <taxon>Bacillati</taxon>
        <taxon>Bacillota</taxon>
        <taxon>Bacilli</taxon>
        <taxon>Bacillales</taxon>
        <taxon>Bacillaceae</taxon>
        <taxon>Evansella</taxon>
    </lineage>
</organism>
<evidence type="ECO:0000256" key="8">
    <source>
        <dbReference type="ARBA" id="ARBA00023136"/>
    </source>
</evidence>
<dbReference type="SUPFAM" id="SSF90123">
    <property type="entry name" value="ABC transporter transmembrane region"/>
    <property type="match status" value="1"/>
</dbReference>
<keyword evidence="3" id="KW-1003">Cell membrane</keyword>
<keyword evidence="7 9" id="KW-1133">Transmembrane helix</keyword>
<proteinExistence type="predicted"/>
<feature type="domain" description="ABC transporter" evidence="10">
    <location>
        <begin position="333"/>
        <end position="566"/>
    </location>
</feature>
<evidence type="ECO:0000256" key="2">
    <source>
        <dbReference type="ARBA" id="ARBA00022448"/>
    </source>
</evidence>
<accession>A0A1H3GPF4</accession>
<dbReference type="GO" id="GO:0005524">
    <property type="term" value="F:ATP binding"/>
    <property type="evidence" value="ECO:0007669"/>
    <property type="project" value="UniProtKB-KW"/>
</dbReference>
<dbReference type="SUPFAM" id="SSF52540">
    <property type="entry name" value="P-loop containing nucleoside triphosphate hydrolases"/>
    <property type="match status" value="1"/>
</dbReference>
<dbReference type="InterPro" id="IPR039421">
    <property type="entry name" value="Type_1_exporter"/>
</dbReference>
<feature type="transmembrane region" description="Helical" evidence="9">
    <location>
        <begin position="278"/>
        <end position="296"/>
    </location>
</feature>
<keyword evidence="5" id="KW-0547">Nucleotide-binding</keyword>
<dbReference type="GO" id="GO:0015421">
    <property type="term" value="F:ABC-type oligopeptide transporter activity"/>
    <property type="evidence" value="ECO:0007669"/>
    <property type="project" value="TreeGrafter"/>
</dbReference>
<dbReference type="InterPro" id="IPR027417">
    <property type="entry name" value="P-loop_NTPase"/>
</dbReference>
<dbReference type="InterPro" id="IPR011527">
    <property type="entry name" value="ABC1_TM_dom"/>
</dbReference>
<evidence type="ECO:0000313" key="12">
    <source>
        <dbReference type="EMBL" id="SDY04997.1"/>
    </source>
</evidence>
<dbReference type="PANTHER" id="PTHR43394:SF1">
    <property type="entry name" value="ATP-BINDING CASSETTE SUB-FAMILY B MEMBER 10, MITOCHONDRIAL"/>
    <property type="match status" value="1"/>
</dbReference>
<dbReference type="InterPro" id="IPR003593">
    <property type="entry name" value="AAA+_ATPase"/>
</dbReference>
<evidence type="ECO:0000256" key="7">
    <source>
        <dbReference type="ARBA" id="ARBA00022989"/>
    </source>
</evidence>
<evidence type="ECO:0000256" key="6">
    <source>
        <dbReference type="ARBA" id="ARBA00022840"/>
    </source>
</evidence>
<keyword evidence="2" id="KW-0813">Transport</keyword>
<keyword evidence="6 12" id="KW-0067">ATP-binding</keyword>
<feature type="transmembrane region" description="Helical" evidence="9">
    <location>
        <begin position="133"/>
        <end position="151"/>
    </location>
</feature>
<feature type="domain" description="ABC transmembrane type-1" evidence="11">
    <location>
        <begin position="16"/>
        <end position="298"/>
    </location>
</feature>
<dbReference type="Gene3D" id="1.20.1560.10">
    <property type="entry name" value="ABC transporter type 1, transmembrane domain"/>
    <property type="match status" value="1"/>
</dbReference>
<sequence>MKTVFSFLKPYFLCIAAALFFTLTELAVELFQPLLMAKMIDDGIMTGDLGAVLALGAAMVGMSLAAFASGLLNSFYSSHVSQNMGYDMRCQLFEKIQSFAFANFSRFPASSLITRMTNDVTQIQNTVFMSLRIMLRAPLLVLGSVVMAFIVNARLALILLAVVPVLFFILVWLMKRAGKLFRAVQEKLDAVNSVMQENLAGIRVIKAFLRRKHESDRFTKASKNLRNLTVSALRWTELAMPLVLLVMNGSIIVILWFGSFEVTGGSASVGEVVAIVNYTTRMTGAMSIFSMIIMAFSRARASSQRIADVFAEEISLRDGEESDSALMIQQGTIVFDSVSFQYPETEVPVLQNISFTAERGERVAVLGATGSGKSTLFQLLPRLYDVNGGKILIDDNDIRKMKLDVLRKQIGFVPQETMLFTGTVKDNIAWGNAKATMEEIVEAAVHAQIHDTVMAFPDQYDTLLGQKGVNLSGGQKQRLAIARALVRKPKILLLDDSTSALDVKTEQKLLAALKAYSCTTLMITQKMSTTMNADTILLLEEGRLLAKGSHKQLLQDCALYQKIYHSQFEEEDSYVQ</sequence>
<dbReference type="Gene3D" id="3.40.50.300">
    <property type="entry name" value="P-loop containing nucleotide triphosphate hydrolases"/>
    <property type="match status" value="1"/>
</dbReference>
<dbReference type="InterPro" id="IPR036640">
    <property type="entry name" value="ABC1_TM_sf"/>
</dbReference>
<dbReference type="AlphaFoldDB" id="A0A1H3GPF4"/>
<comment type="subcellular location">
    <subcellularLocation>
        <location evidence="1">Cell membrane</location>
        <topology evidence="1">Multi-pass membrane protein</topology>
    </subcellularLocation>
</comment>
<dbReference type="GO" id="GO:0005886">
    <property type="term" value="C:plasma membrane"/>
    <property type="evidence" value="ECO:0007669"/>
    <property type="project" value="UniProtKB-SubCell"/>
</dbReference>
<dbReference type="SMART" id="SM00382">
    <property type="entry name" value="AAA"/>
    <property type="match status" value="1"/>
</dbReference>
<dbReference type="GO" id="GO:0016887">
    <property type="term" value="F:ATP hydrolysis activity"/>
    <property type="evidence" value="ECO:0007669"/>
    <property type="project" value="InterPro"/>
</dbReference>
<gene>
    <name evidence="12" type="ORF">SAMN05421736_101234</name>
</gene>
<dbReference type="EMBL" id="FNPI01000001">
    <property type="protein sequence ID" value="SDY04997.1"/>
    <property type="molecule type" value="Genomic_DNA"/>
</dbReference>
<keyword evidence="8 9" id="KW-0472">Membrane</keyword>
<feature type="transmembrane region" description="Helical" evidence="9">
    <location>
        <begin position="238"/>
        <end position="258"/>
    </location>
</feature>
<dbReference type="PROSITE" id="PS00211">
    <property type="entry name" value="ABC_TRANSPORTER_1"/>
    <property type="match status" value="1"/>
</dbReference>
<dbReference type="InterPro" id="IPR017871">
    <property type="entry name" value="ABC_transporter-like_CS"/>
</dbReference>
<evidence type="ECO:0000313" key="13">
    <source>
        <dbReference type="Proteomes" id="UP000198935"/>
    </source>
</evidence>
<dbReference type="Proteomes" id="UP000198935">
    <property type="component" value="Unassembled WGS sequence"/>
</dbReference>
<evidence type="ECO:0000256" key="3">
    <source>
        <dbReference type="ARBA" id="ARBA00022475"/>
    </source>
</evidence>
<evidence type="ECO:0000256" key="1">
    <source>
        <dbReference type="ARBA" id="ARBA00004651"/>
    </source>
</evidence>
<dbReference type="PANTHER" id="PTHR43394">
    <property type="entry name" value="ATP-DEPENDENT PERMEASE MDL1, MITOCHONDRIAL"/>
    <property type="match status" value="1"/>
</dbReference>
<dbReference type="CDD" id="cd18548">
    <property type="entry name" value="ABC_6TM_Tm287_like"/>
    <property type="match status" value="1"/>
</dbReference>
<protein>
    <submittedName>
        <fullName evidence="12">ATP-binding cassette, subfamily B</fullName>
    </submittedName>
</protein>
<evidence type="ECO:0000256" key="5">
    <source>
        <dbReference type="ARBA" id="ARBA00022741"/>
    </source>
</evidence>
<evidence type="ECO:0000256" key="9">
    <source>
        <dbReference type="SAM" id="Phobius"/>
    </source>
</evidence>
<dbReference type="Pfam" id="PF00005">
    <property type="entry name" value="ABC_tran"/>
    <property type="match status" value="1"/>
</dbReference>
<keyword evidence="13" id="KW-1185">Reference proteome</keyword>